<comment type="caution">
    <text evidence="6">The sequence shown here is derived from an EMBL/GenBank/DDBJ whole genome shotgun (WGS) entry which is preliminary data.</text>
</comment>
<proteinExistence type="predicted"/>
<keyword evidence="1" id="KW-1015">Disulfide bond</keyword>
<feature type="transmembrane region" description="Helical" evidence="3">
    <location>
        <begin position="228"/>
        <end position="248"/>
    </location>
</feature>
<feature type="compositionally biased region" description="Low complexity" evidence="2">
    <location>
        <begin position="255"/>
        <end position="264"/>
    </location>
</feature>
<feature type="domain" description="Sushi" evidence="5">
    <location>
        <begin position="25"/>
        <end position="85"/>
    </location>
</feature>
<dbReference type="InterPro" id="IPR042372">
    <property type="entry name" value="IL15RA"/>
</dbReference>
<dbReference type="EMBL" id="JAUYZG010000012">
    <property type="protein sequence ID" value="KAK2892626.1"/>
    <property type="molecule type" value="Genomic_DNA"/>
</dbReference>
<dbReference type="CDD" id="cd00033">
    <property type="entry name" value="CCP"/>
    <property type="match status" value="1"/>
</dbReference>
<evidence type="ECO:0000259" key="5">
    <source>
        <dbReference type="Pfam" id="PF00084"/>
    </source>
</evidence>
<dbReference type="AlphaFoldDB" id="A0AA88PJU8"/>
<keyword evidence="3" id="KW-0812">Transmembrane</keyword>
<keyword evidence="4" id="KW-0732">Signal</keyword>
<keyword evidence="3" id="KW-0472">Membrane</keyword>
<keyword evidence="3" id="KW-1133">Transmembrane helix</keyword>
<reference evidence="6" key="1">
    <citation type="submission" date="2023-08" db="EMBL/GenBank/DDBJ databases">
        <title>Chromosome-level Genome Assembly of mud carp (Cirrhinus molitorella).</title>
        <authorList>
            <person name="Liu H."/>
        </authorList>
    </citation>
    <scope>NUCLEOTIDE SEQUENCE</scope>
    <source>
        <strain evidence="6">Prfri</strain>
        <tissue evidence="6">Muscle</tissue>
    </source>
</reference>
<evidence type="ECO:0000256" key="2">
    <source>
        <dbReference type="SAM" id="MobiDB-lite"/>
    </source>
</evidence>
<dbReference type="SUPFAM" id="SSF57535">
    <property type="entry name" value="Complement control module/SCR domain"/>
    <property type="match status" value="1"/>
</dbReference>
<dbReference type="Proteomes" id="UP001187343">
    <property type="component" value="Unassembled WGS sequence"/>
</dbReference>
<evidence type="ECO:0000256" key="1">
    <source>
        <dbReference type="ARBA" id="ARBA00023157"/>
    </source>
</evidence>
<dbReference type="PANTHER" id="PTHR15060">
    <property type="entry name" value="INTERLEUKIN-15 RECEPTOR SUBUNIT ALPHA"/>
    <property type="match status" value="1"/>
</dbReference>
<feature type="compositionally biased region" description="Polar residues" evidence="2">
    <location>
        <begin position="94"/>
        <end position="115"/>
    </location>
</feature>
<protein>
    <recommendedName>
        <fullName evidence="5">Sushi domain-containing protein</fullName>
    </recommendedName>
</protein>
<feature type="region of interest" description="Disordered" evidence="2">
    <location>
        <begin position="253"/>
        <end position="303"/>
    </location>
</feature>
<dbReference type="InterPro" id="IPR035976">
    <property type="entry name" value="Sushi/SCR/CCP_sf"/>
</dbReference>
<dbReference type="PANTHER" id="PTHR15060:SF0">
    <property type="entry name" value="INTERLEUKIN-15 RECEPTOR SUBUNIT ALPHA"/>
    <property type="match status" value="1"/>
</dbReference>
<sequence>MHMLVKLFFITAACHHNIARTSGDCGKPHVPDNAKPVLNFSNEIGASIYIQCAEGYVRKAGTSSLIRCDKKDGKISWQTDLPLKCIPNPRKQRVPTTETQKPHQHFTSSSTERTARMNTTVHGTSTPTTGHIALTTSEVVKTKTRRTTSQSTLMSTTKEAVSVTTNEITSSTSNSFTSREYMTTTTSSHTLSGSFTTTTGANISLRTSTVSKGNGTMEATSSDYKSTVGGVTGILLLFLVAAVFILWWRSKTRRTNTNNPDPNRVSCTFYKPVPQNSAGERSTEDPESDTNQPQIGITNGADT</sequence>
<feature type="chain" id="PRO_5041684714" description="Sushi domain-containing protein" evidence="4">
    <location>
        <begin position="20"/>
        <end position="303"/>
    </location>
</feature>
<feature type="signal peptide" evidence="4">
    <location>
        <begin position="1"/>
        <end position="19"/>
    </location>
</feature>
<feature type="compositionally biased region" description="Polar residues" evidence="2">
    <location>
        <begin position="289"/>
        <end position="303"/>
    </location>
</feature>
<evidence type="ECO:0000256" key="4">
    <source>
        <dbReference type="SAM" id="SignalP"/>
    </source>
</evidence>
<organism evidence="6 7">
    <name type="scientific">Cirrhinus molitorella</name>
    <name type="common">mud carp</name>
    <dbReference type="NCBI Taxonomy" id="172907"/>
    <lineage>
        <taxon>Eukaryota</taxon>
        <taxon>Metazoa</taxon>
        <taxon>Chordata</taxon>
        <taxon>Craniata</taxon>
        <taxon>Vertebrata</taxon>
        <taxon>Euteleostomi</taxon>
        <taxon>Actinopterygii</taxon>
        <taxon>Neopterygii</taxon>
        <taxon>Teleostei</taxon>
        <taxon>Ostariophysi</taxon>
        <taxon>Cypriniformes</taxon>
        <taxon>Cyprinidae</taxon>
        <taxon>Labeoninae</taxon>
        <taxon>Labeonini</taxon>
        <taxon>Cirrhinus</taxon>
    </lineage>
</organism>
<dbReference type="GO" id="GO:0042010">
    <property type="term" value="F:interleukin-15 receptor activity"/>
    <property type="evidence" value="ECO:0007669"/>
    <property type="project" value="InterPro"/>
</dbReference>
<accession>A0AA88PJU8</accession>
<feature type="region of interest" description="Disordered" evidence="2">
    <location>
        <begin position="87"/>
        <end position="115"/>
    </location>
</feature>
<evidence type="ECO:0000313" key="6">
    <source>
        <dbReference type="EMBL" id="KAK2892626.1"/>
    </source>
</evidence>
<name>A0AA88PJU8_9TELE</name>
<dbReference type="Gene3D" id="2.20.28.230">
    <property type="match status" value="1"/>
</dbReference>
<dbReference type="InterPro" id="IPR000436">
    <property type="entry name" value="Sushi_SCR_CCP_dom"/>
</dbReference>
<keyword evidence="7" id="KW-1185">Reference proteome</keyword>
<gene>
    <name evidence="6" type="ORF">Q8A67_012614</name>
</gene>
<evidence type="ECO:0000256" key="3">
    <source>
        <dbReference type="SAM" id="Phobius"/>
    </source>
</evidence>
<dbReference type="Pfam" id="PF00084">
    <property type="entry name" value="Sushi"/>
    <property type="match status" value="1"/>
</dbReference>
<evidence type="ECO:0000313" key="7">
    <source>
        <dbReference type="Proteomes" id="UP001187343"/>
    </source>
</evidence>